<comment type="caution">
    <text evidence="1">The sequence shown here is derived from an EMBL/GenBank/DDBJ whole genome shotgun (WGS) entry which is preliminary data.</text>
</comment>
<evidence type="ECO:0000313" key="1">
    <source>
        <dbReference type="EMBL" id="MFD1048039.1"/>
    </source>
</evidence>
<dbReference type="EMBL" id="JBHTIS010001368">
    <property type="protein sequence ID" value="MFD1048039.1"/>
    <property type="molecule type" value="Genomic_DNA"/>
</dbReference>
<evidence type="ECO:0000313" key="2">
    <source>
        <dbReference type="Proteomes" id="UP001597045"/>
    </source>
</evidence>
<sequence>METYKAQSAEVTIDGGVLTLTRKKIGKDDVRRIPLAAVTDVRVKPGGRLAPAFLQLVLNDEPPADMTTIEPNTLCFPRVAKYNASLEALHSRLL</sequence>
<dbReference type="Proteomes" id="UP001597045">
    <property type="component" value="Unassembled WGS sequence"/>
</dbReference>
<gene>
    <name evidence="1" type="ORF">ACFQ1S_22115</name>
</gene>
<organism evidence="1 2">
    <name type="scientific">Kibdelosporangium lantanae</name>
    <dbReference type="NCBI Taxonomy" id="1497396"/>
    <lineage>
        <taxon>Bacteria</taxon>
        <taxon>Bacillati</taxon>
        <taxon>Actinomycetota</taxon>
        <taxon>Actinomycetes</taxon>
        <taxon>Pseudonocardiales</taxon>
        <taxon>Pseudonocardiaceae</taxon>
        <taxon>Kibdelosporangium</taxon>
    </lineage>
</organism>
<feature type="non-terminal residue" evidence="1">
    <location>
        <position position="94"/>
    </location>
</feature>
<accession>A0ABW3MFU1</accession>
<proteinExistence type="predicted"/>
<reference evidence="2" key="1">
    <citation type="journal article" date="2019" name="Int. J. Syst. Evol. Microbiol.">
        <title>The Global Catalogue of Microorganisms (GCM) 10K type strain sequencing project: providing services to taxonomists for standard genome sequencing and annotation.</title>
        <authorList>
            <consortium name="The Broad Institute Genomics Platform"/>
            <consortium name="The Broad Institute Genome Sequencing Center for Infectious Disease"/>
            <person name="Wu L."/>
            <person name="Ma J."/>
        </authorList>
    </citation>
    <scope>NUCLEOTIDE SEQUENCE [LARGE SCALE GENOMIC DNA]</scope>
    <source>
        <strain evidence="2">JCM 31486</strain>
    </source>
</reference>
<keyword evidence="2" id="KW-1185">Reference proteome</keyword>
<protein>
    <submittedName>
        <fullName evidence="1">Uncharacterized protein</fullName>
    </submittedName>
</protein>
<name>A0ABW3MFU1_9PSEU</name>